<protein>
    <submittedName>
        <fullName evidence="1">Uncharacterized protein</fullName>
    </submittedName>
</protein>
<evidence type="ECO:0000313" key="1">
    <source>
        <dbReference type="EMBL" id="KAJ8639897.1"/>
    </source>
</evidence>
<evidence type="ECO:0000313" key="2">
    <source>
        <dbReference type="Proteomes" id="UP001234297"/>
    </source>
</evidence>
<dbReference type="EMBL" id="CM056813">
    <property type="protein sequence ID" value="KAJ8639897.1"/>
    <property type="molecule type" value="Genomic_DNA"/>
</dbReference>
<reference evidence="1 2" key="1">
    <citation type="journal article" date="2022" name="Hortic Res">
        <title>A haplotype resolved chromosomal level avocado genome allows analysis of novel avocado genes.</title>
        <authorList>
            <person name="Nath O."/>
            <person name="Fletcher S.J."/>
            <person name="Hayward A."/>
            <person name="Shaw L.M."/>
            <person name="Masouleh A.K."/>
            <person name="Furtado A."/>
            <person name="Henry R.J."/>
            <person name="Mitter N."/>
        </authorList>
    </citation>
    <scope>NUCLEOTIDE SEQUENCE [LARGE SCALE GENOMIC DNA]</scope>
    <source>
        <strain evidence="2">cv. Hass</strain>
    </source>
</reference>
<sequence>MSKSSALEPDTPSSGRKILETFMEEFEIGSRLIMLKIGKIASFANGAIVMGMEDTRVLSTVEGRWSSKRLASYSMPMNPNFSY</sequence>
<accession>A0ACC2M2B5</accession>
<comment type="caution">
    <text evidence="1">The sequence shown here is derived from an EMBL/GenBank/DDBJ whole genome shotgun (WGS) entry which is preliminary data.</text>
</comment>
<gene>
    <name evidence="1" type="ORF">MRB53_016591</name>
</gene>
<proteinExistence type="predicted"/>
<keyword evidence="2" id="KW-1185">Reference proteome</keyword>
<name>A0ACC2M2B5_PERAE</name>
<organism evidence="1 2">
    <name type="scientific">Persea americana</name>
    <name type="common">Avocado</name>
    <dbReference type="NCBI Taxonomy" id="3435"/>
    <lineage>
        <taxon>Eukaryota</taxon>
        <taxon>Viridiplantae</taxon>
        <taxon>Streptophyta</taxon>
        <taxon>Embryophyta</taxon>
        <taxon>Tracheophyta</taxon>
        <taxon>Spermatophyta</taxon>
        <taxon>Magnoliopsida</taxon>
        <taxon>Magnoliidae</taxon>
        <taxon>Laurales</taxon>
        <taxon>Lauraceae</taxon>
        <taxon>Persea</taxon>
    </lineage>
</organism>
<dbReference type="Proteomes" id="UP001234297">
    <property type="component" value="Chromosome 5"/>
</dbReference>